<feature type="transmembrane region" description="Helical" evidence="5">
    <location>
        <begin position="12"/>
        <end position="32"/>
    </location>
</feature>
<dbReference type="InterPro" id="IPR004090">
    <property type="entry name" value="Chemotax_Me-accpt_rcpt"/>
</dbReference>
<evidence type="ECO:0000256" key="1">
    <source>
        <dbReference type="ARBA" id="ARBA00004370"/>
    </source>
</evidence>
<evidence type="ECO:0000313" key="9">
    <source>
        <dbReference type="Proteomes" id="UP000770889"/>
    </source>
</evidence>
<dbReference type="AlphaFoldDB" id="A0A944QVI3"/>
<protein>
    <submittedName>
        <fullName evidence="8">Methyl-accepting chemotaxis protein</fullName>
    </submittedName>
</protein>
<dbReference type="Gene3D" id="1.10.287.950">
    <property type="entry name" value="Methyl-accepting chemotaxis protein"/>
    <property type="match status" value="1"/>
</dbReference>
<dbReference type="InterPro" id="IPR003660">
    <property type="entry name" value="HAMP_dom"/>
</dbReference>
<dbReference type="SMART" id="SM00304">
    <property type="entry name" value="HAMP"/>
    <property type="match status" value="2"/>
</dbReference>
<feature type="domain" description="HAMP" evidence="7">
    <location>
        <begin position="222"/>
        <end position="274"/>
    </location>
</feature>
<dbReference type="PANTHER" id="PTHR32089:SF120">
    <property type="entry name" value="METHYL-ACCEPTING CHEMOTAXIS PROTEIN TLPQ"/>
    <property type="match status" value="1"/>
</dbReference>
<dbReference type="CDD" id="cd06225">
    <property type="entry name" value="HAMP"/>
    <property type="match status" value="1"/>
</dbReference>
<dbReference type="GO" id="GO:0004888">
    <property type="term" value="F:transmembrane signaling receptor activity"/>
    <property type="evidence" value="ECO:0007669"/>
    <property type="project" value="InterPro"/>
</dbReference>
<evidence type="ECO:0000256" key="2">
    <source>
        <dbReference type="ARBA" id="ARBA00023224"/>
    </source>
</evidence>
<keyword evidence="2 4" id="KW-0807">Transducer</keyword>
<dbReference type="EMBL" id="JAHHGM010000034">
    <property type="protein sequence ID" value="MBT2991262.1"/>
    <property type="molecule type" value="Genomic_DNA"/>
</dbReference>
<comment type="subcellular location">
    <subcellularLocation>
        <location evidence="1">Membrane</location>
    </subcellularLocation>
</comment>
<feature type="domain" description="Methyl-accepting transducer" evidence="6">
    <location>
        <begin position="279"/>
        <end position="515"/>
    </location>
</feature>
<keyword evidence="5" id="KW-0812">Transmembrane</keyword>
<sequence>MSFLRNLPIKLQLYIMVGLVLFVALFVGLMGLNGMRNADHAIDELFHQDMAHMHALGVILEAAEDSRSQVLLALQHDPSSSFSSMHDHPVSVHIDRIDHNIKDIDEHWAEFMSSHLDAEEQRLAAVFQAELEKFGKEGIEKIKEGIKTGHYHKAESLVLRVVNPVMEEMKGTIESLIALQEEEAEAFFIETDEAYHSMITWVIASLIVGAIISLAMAYLTISTISAGVSQIEQTAKQLSDGDLGARVEYGNKDELGHIANAFNKMADKFHDAMNEVKDSVTQLAAAAEETSTVTTQTTQGINQQLTETGQVATAMNQMSATVQEVARNAVEAAEAAREADSTFHQGKQVIDKVIDAIGELAKEVEEAAGVIQQLESESMNIGSVLDVIKSIAEQTNLLALNAAIEAARAGEQGRGFAVVADEVRTLAGRTQESTQEIEEMISKLQYGANNAVKVMAEGKEMTLVGVEQAAAAGEALQTINTAVEQITNMNTQIASAAEEQSSVTEEINRSIVSINEVAEQSATGAQQTAQASDDLARLAEQLKGLVERFKV</sequence>
<comment type="caution">
    <text evidence="8">The sequence shown here is derived from an EMBL/GenBank/DDBJ whole genome shotgun (WGS) entry which is preliminary data.</text>
</comment>
<dbReference type="GO" id="GO:0016020">
    <property type="term" value="C:membrane"/>
    <property type="evidence" value="ECO:0007669"/>
    <property type="project" value="UniProtKB-SubCell"/>
</dbReference>
<evidence type="ECO:0000256" key="4">
    <source>
        <dbReference type="PROSITE-ProRule" id="PRU00284"/>
    </source>
</evidence>
<keyword evidence="5" id="KW-0472">Membrane</keyword>
<dbReference type="InterPro" id="IPR024478">
    <property type="entry name" value="HlyB_4HB_MCP"/>
</dbReference>
<dbReference type="Pfam" id="PF00015">
    <property type="entry name" value="MCPsignal"/>
    <property type="match status" value="1"/>
</dbReference>
<evidence type="ECO:0000313" key="8">
    <source>
        <dbReference type="EMBL" id="MBT2991262.1"/>
    </source>
</evidence>
<dbReference type="GO" id="GO:0007165">
    <property type="term" value="P:signal transduction"/>
    <property type="evidence" value="ECO:0007669"/>
    <property type="project" value="UniProtKB-KW"/>
</dbReference>
<dbReference type="SMART" id="SM00283">
    <property type="entry name" value="MA"/>
    <property type="match status" value="1"/>
</dbReference>
<proteinExistence type="inferred from homology"/>
<dbReference type="InterPro" id="IPR004089">
    <property type="entry name" value="MCPsignal_dom"/>
</dbReference>
<evidence type="ECO:0000256" key="5">
    <source>
        <dbReference type="SAM" id="Phobius"/>
    </source>
</evidence>
<dbReference type="PROSITE" id="PS50111">
    <property type="entry name" value="CHEMOTAXIS_TRANSDUC_2"/>
    <property type="match status" value="1"/>
</dbReference>
<evidence type="ECO:0000259" key="7">
    <source>
        <dbReference type="PROSITE" id="PS50885"/>
    </source>
</evidence>
<dbReference type="FunFam" id="1.10.287.950:FF:000001">
    <property type="entry name" value="Methyl-accepting chemotaxis sensory transducer"/>
    <property type="match status" value="1"/>
</dbReference>
<dbReference type="Proteomes" id="UP000770889">
    <property type="component" value="Unassembled WGS sequence"/>
</dbReference>
<dbReference type="Pfam" id="PF00672">
    <property type="entry name" value="HAMP"/>
    <property type="match status" value="1"/>
</dbReference>
<reference evidence="8 9" key="1">
    <citation type="submission" date="2021-05" db="EMBL/GenBank/DDBJ databases">
        <title>Genetic and Functional Diversity in Clade A Lucinid endosymbionts from the Bahamas.</title>
        <authorList>
            <person name="Giani N.M."/>
            <person name="Engel A.S."/>
            <person name="Campbell B.J."/>
        </authorList>
    </citation>
    <scope>NUCLEOTIDE SEQUENCE [LARGE SCALE GENOMIC DNA]</scope>
    <source>
        <strain evidence="8">LUC16012Gg_MoonRockCtena</strain>
    </source>
</reference>
<dbReference type="PROSITE" id="PS50885">
    <property type="entry name" value="HAMP"/>
    <property type="match status" value="1"/>
</dbReference>
<dbReference type="GO" id="GO:0006935">
    <property type="term" value="P:chemotaxis"/>
    <property type="evidence" value="ECO:0007669"/>
    <property type="project" value="InterPro"/>
</dbReference>
<feature type="transmembrane region" description="Helical" evidence="5">
    <location>
        <begin position="198"/>
        <end position="221"/>
    </location>
</feature>
<organism evidence="8 9">
    <name type="scientific">Candidatus Thiodiazotropha taylori</name>
    <dbReference type="NCBI Taxonomy" id="2792791"/>
    <lineage>
        <taxon>Bacteria</taxon>
        <taxon>Pseudomonadati</taxon>
        <taxon>Pseudomonadota</taxon>
        <taxon>Gammaproteobacteria</taxon>
        <taxon>Chromatiales</taxon>
        <taxon>Sedimenticolaceae</taxon>
        <taxon>Candidatus Thiodiazotropha</taxon>
    </lineage>
</organism>
<dbReference type="SUPFAM" id="SSF58104">
    <property type="entry name" value="Methyl-accepting chemotaxis protein (MCP) signaling domain"/>
    <property type="match status" value="1"/>
</dbReference>
<dbReference type="PRINTS" id="PR00260">
    <property type="entry name" value="CHEMTRNSDUCR"/>
</dbReference>
<dbReference type="Pfam" id="PF12729">
    <property type="entry name" value="4HB_MCP_1"/>
    <property type="match status" value="1"/>
</dbReference>
<dbReference type="PANTHER" id="PTHR32089">
    <property type="entry name" value="METHYL-ACCEPTING CHEMOTAXIS PROTEIN MCPB"/>
    <property type="match status" value="1"/>
</dbReference>
<gene>
    <name evidence="8" type="ORF">KME65_20055</name>
</gene>
<evidence type="ECO:0000256" key="3">
    <source>
        <dbReference type="ARBA" id="ARBA00029447"/>
    </source>
</evidence>
<name>A0A944QVI3_9GAMM</name>
<accession>A0A944QVI3</accession>
<evidence type="ECO:0000259" key="6">
    <source>
        <dbReference type="PROSITE" id="PS50111"/>
    </source>
</evidence>
<keyword evidence="5" id="KW-1133">Transmembrane helix</keyword>
<comment type="similarity">
    <text evidence="3">Belongs to the methyl-accepting chemotaxis (MCP) protein family.</text>
</comment>
<dbReference type="CDD" id="cd11386">
    <property type="entry name" value="MCP_signal"/>
    <property type="match status" value="1"/>
</dbReference>